<name>D7LKT4_ARALL</name>
<evidence type="ECO:0000313" key="3">
    <source>
        <dbReference type="Proteomes" id="UP000008694"/>
    </source>
</evidence>
<dbReference type="AlphaFoldDB" id="D7LKT4"/>
<evidence type="ECO:0000256" key="1">
    <source>
        <dbReference type="SAM" id="MobiDB-lite"/>
    </source>
</evidence>
<gene>
    <name evidence="2" type="ORF">ARALYDRAFT_903007</name>
</gene>
<keyword evidence="3" id="KW-1185">Reference proteome</keyword>
<dbReference type="HOGENOM" id="CLU_3127039_0_0_1"/>
<feature type="region of interest" description="Disordered" evidence="1">
    <location>
        <begin position="1"/>
        <end position="22"/>
    </location>
</feature>
<evidence type="ECO:0000313" key="2">
    <source>
        <dbReference type="EMBL" id="EFH57824.1"/>
    </source>
</evidence>
<dbReference type="Proteomes" id="UP000008694">
    <property type="component" value="Unassembled WGS sequence"/>
</dbReference>
<accession>D7LKT4</accession>
<protein>
    <submittedName>
        <fullName evidence="2">Predicted protein</fullName>
    </submittedName>
</protein>
<dbReference type="Gramene" id="scaffold_402508.1">
    <property type="protein sequence ID" value="scaffold_402508.1"/>
    <property type="gene ID" value="scaffold_402508.1"/>
</dbReference>
<feature type="compositionally biased region" description="Acidic residues" evidence="1">
    <location>
        <begin position="1"/>
        <end position="10"/>
    </location>
</feature>
<sequence length="50" mass="5457">MARDSDEESTCDLTPHPCGPKDMTGSVGPTCPCSLFNFKHYLPLSKKVSK</sequence>
<reference evidence="3" key="1">
    <citation type="journal article" date="2011" name="Nat. Genet.">
        <title>The Arabidopsis lyrata genome sequence and the basis of rapid genome size change.</title>
        <authorList>
            <person name="Hu T.T."/>
            <person name="Pattyn P."/>
            <person name="Bakker E.G."/>
            <person name="Cao J."/>
            <person name="Cheng J.-F."/>
            <person name="Clark R.M."/>
            <person name="Fahlgren N."/>
            <person name="Fawcett J.A."/>
            <person name="Grimwood J."/>
            <person name="Gundlach H."/>
            <person name="Haberer G."/>
            <person name="Hollister J.D."/>
            <person name="Ossowski S."/>
            <person name="Ottilar R.P."/>
            <person name="Salamov A.A."/>
            <person name="Schneeberger K."/>
            <person name="Spannagl M."/>
            <person name="Wang X."/>
            <person name="Yang L."/>
            <person name="Nasrallah M.E."/>
            <person name="Bergelson J."/>
            <person name="Carrington J.C."/>
            <person name="Gaut B.S."/>
            <person name="Schmutz J."/>
            <person name="Mayer K.F.X."/>
            <person name="Van de Peer Y."/>
            <person name="Grigoriev I.V."/>
            <person name="Nordborg M."/>
            <person name="Weigel D."/>
            <person name="Guo Y.-L."/>
        </authorList>
    </citation>
    <scope>NUCLEOTIDE SEQUENCE [LARGE SCALE GENOMIC DNA]</scope>
    <source>
        <strain evidence="3">cv. MN47</strain>
    </source>
</reference>
<dbReference type="EMBL" id="GL348716">
    <property type="protein sequence ID" value="EFH57824.1"/>
    <property type="molecule type" value="Genomic_DNA"/>
</dbReference>
<proteinExistence type="predicted"/>
<organism evidence="3">
    <name type="scientific">Arabidopsis lyrata subsp. lyrata</name>
    <name type="common">Lyre-leaved rock-cress</name>
    <dbReference type="NCBI Taxonomy" id="81972"/>
    <lineage>
        <taxon>Eukaryota</taxon>
        <taxon>Viridiplantae</taxon>
        <taxon>Streptophyta</taxon>
        <taxon>Embryophyta</taxon>
        <taxon>Tracheophyta</taxon>
        <taxon>Spermatophyta</taxon>
        <taxon>Magnoliopsida</taxon>
        <taxon>eudicotyledons</taxon>
        <taxon>Gunneridae</taxon>
        <taxon>Pentapetalae</taxon>
        <taxon>rosids</taxon>
        <taxon>malvids</taxon>
        <taxon>Brassicales</taxon>
        <taxon>Brassicaceae</taxon>
        <taxon>Camelineae</taxon>
        <taxon>Arabidopsis</taxon>
    </lineage>
</organism>